<reference evidence="3 4" key="1">
    <citation type="submission" date="2018-09" db="EMBL/GenBank/DDBJ databases">
        <title>Draft genome of Simplicispira sp. NY-02.</title>
        <authorList>
            <person name="Im W.T."/>
        </authorList>
    </citation>
    <scope>NUCLEOTIDE SEQUENCE [LARGE SCALE GENOMIC DNA]</scope>
    <source>
        <strain evidence="3 4">NY-02</strain>
    </source>
</reference>
<dbReference type="Proteomes" id="UP000266302">
    <property type="component" value="Unassembled WGS sequence"/>
</dbReference>
<organism evidence="3 4">
    <name type="scientific">Simplicispira hankyongi</name>
    <dbReference type="NCBI Taxonomy" id="2315688"/>
    <lineage>
        <taxon>Bacteria</taxon>
        <taxon>Pseudomonadati</taxon>
        <taxon>Pseudomonadota</taxon>
        <taxon>Betaproteobacteria</taxon>
        <taxon>Burkholderiales</taxon>
        <taxon>Comamonadaceae</taxon>
        <taxon>Simplicispira</taxon>
    </lineage>
</organism>
<dbReference type="SUPFAM" id="SSF51735">
    <property type="entry name" value="NAD(P)-binding Rossmann-fold domains"/>
    <property type="match status" value="1"/>
</dbReference>
<dbReference type="Pfam" id="PF00106">
    <property type="entry name" value="adh_short"/>
    <property type="match status" value="1"/>
</dbReference>
<name>A0A398CFR4_9BURK</name>
<keyword evidence="4" id="KW-1185">Reference proteome</keyword>
<dbReference type="OrthoDB" id="335726at2"/>
<evidence type="ECO:0000313" key="3">
    <source>
        <dbReference type="EMBL" id="RID97713.1"/>
    </source>
</evidence>
<dbReference type="AlphaFoldDB" id="A0A398CFR4"/>
<keyword evidence="2" id="KW-0560">Oxidoreductase</keyword>
<protein>
    <submittedName>
        <fullName evidence="3">SDR family NAD(P)-dependent oxidoreductase</fullName>
    </submittedName>
</protein>
<dbReference type="RefSeq" id="WP_119109818.1">
    <property type="nucleotide sequence ID" value="NZ_QXJC01000005.1"/>
</dbReference>
<dbReference type="InterPro" id="IPR036291">
    <property type="entry name" value="NAD(P)-bd_dom_sf"/>
</dbReference>
<comment type="similarity">
    <text evidence="1">Belongs to the short-chain dehydrogenases/reductases (SDR) family.</text>
</comment>
<dbReference type="PRINTS" id="PR00081">
    <property type="entry name" value="GDHRDH"/>
</dbReference>
<gene>
    <name evidence="3" type="ORF">D3F03_12905</name>
</gene>
<dbReference type="GO" id="GO:0016491">
    <property type="term" value="F:oxidoreductase activity"/>
    <property type="evidence" value="ECO:0007669"/>
    <property type="project" value="UniProtKB-KW"/>
</dbReference>
<dbReference type="InterPro" id="IPR002347">
    <property type="entry name" value="SDR_fam"/>
</dbReference>
<dbReference type="PANTHER" id="PTHR44196">
    <property type="entry name" value="DEHYDROGENASE/REDUCTASE SDR FAMILY MEMBER 7B"/>
    <property type="match status" value="1"/>
</dbReference>
<dbReference type="EMBL" id="QXJC01000005">
    <property type="protein sequence ID" value="RID97713.1"/>
    <property type="molecule type" value="Genomic_DNA"/>
</dbReference>
<dbReference type="GO" id="GO:0016020">
    <property type="term" value="C:membrane"/>
    <property type="evidence" value="ECO:0007669"/>
    <property type="project" value="TreeGrafter"/>
</dbReference>
<sequence length="261" mass="27406">MSLNPRIADWTGRRVWIIGASSGIGRATAALLHARGAQVVVSARGESALNQFTQAHPGSVAVALDSTDAKAVQAAADGLRAQGPLHLVCYCAGIYESQSAADFDLAAMLRHDDVNYRGALNVLAAVLPALLVAALSGSAAHICLVSSVAGFCGLPRSLAYGPTKAALTHLAQGLYLDLHARGVGVSVVHPGFVATPLTASNPFPMPALTTPEAAAQAIVRGWERGQFEMDFPRRFTLAMKLLRLMPYGLFFPAVRRLTGQP</sequence>
<dbReference type="Gene3D" id="3.40.50.720">
    <property type="entry name" value="NAD(P)-binding Rossmann-like Domain"/>
    <property type="match status" value="1"/>
</dbReference>
<dbReference type="PANTHER" id="PTHR44196:SF1">
    <property type="entry name" value="DEHYDROGENASE_REDUCTASE SDR FAMILY MEMBER 7B"/>
    <property type="match status" value="1"/>
</dbReference>
<accession>A0A398CFR4</accession>
<comment type="caution">
    <text evidence="3">The sequence shown here is derived from an EMBL/GenBank/DDBJ whole genome shotgun (WGS) entry which is preliminary data.</text>
</comment>
<evidence type="ECO:0000313" key="4">
    <source>
        <dbReference type="Proteomes" id="UP000266302"/>
    </source>
</evidence>
<evidence type="ECO:0000256" key="2">
    <source>
        <dbReference type="ARBA" id="ARBA00023002"/>
    </source>
</evidence>
<evidence type="ECO:0000256" key="1">
    <source>
        <dbReference type="ARBA" id="ARBA00006484"/>
    </source>
</evidence>
<proteinExistence type="inferred from homology"/>